<comment type="similarity">
    <text evidence="2">Belongs to the class-IV pyridoxal-phosphate-dependent aminotransferase family.</text>
</comment>
<dbReference type="InterPro" id="IPR043132">
    <property type="entry name" value="BCAT-like_C"/>
</dbReference>
<dbReference type="InterPro" id="IPR001544">
    <property type="entry name" value="Aminotrans_IV"/>
</dbReference>
<evidence type="ECO:0000256" key="3">
    <source>
        <dbReference type="ARBA" id="ARBA00022898"/>
    </source>
</evidence>
<comment type="cofactor">
    <cofactor evidence="1">
        <name>pyridoxal 5'-phosphate</name>
        <dbReference type="ChEBI" id="CHEBI:597326"/>
    </cofactor>
</comment>
<reference evidence="4 5" key="1">
    <citation type="submission" date="2019-06" db="EMBL/GenBank/DDBJ databases">
        <title>Quisquiliibacterium sp. nov., isolated from a maize field.</title>
        <authorList>
            <person name="Lin S.-Y."/>
            <person name="Tsai C.-F."/>
            <person name="Young C.-C."/>
        </authorList>
    </citation>
    <scope>NUCLEOTIDE SEQUENCE [LARGE SCALE GENOMIC DNA]</scope>
    <source>
        <strain evidence="4 5">CC-CFT501</strain>
    </source>
</reference>
<evidence type="ECO:0000256" key="2">
    <source>
        <dbReference type="ARBA" id="ARBA00009320"/>
    </source>
</evidence>
<sequence length="282" mass="30901">MSAKQIVYLNGDFLPIEEARVPVLDRGFIFGDGVYEVVPVYGGRPFRWAQHLARLERSLAKVGIANPLDTAGWTTLVDMLVARHPWPDQFVYMQVTRGVARRDHAFPKGVAPTVFAMTSEFPPVAPALLASGVSAISLPDERWLHCDIKSTSLLGNVMARQKAVEAGAAECVMFRDGFLTEGSASNIWVVRKGTVFGPPRDNLVLEGIRYGLMAELCERAGLPMELRRIVHAEVLAADELLLTSATKEVLAITELDGKPVGSGKPGPIWNRLHEAYQQARTA</sequence>
<dbReference type="RefSeq" id="WP_147705250.1">
    <property type="nucleotide sequence ID" value="NZ_VDUY01000006.1"/>
</dbReference>
<dbReference type="InterPro" id="IPR043131">
    <property type="entry name" value="BCAT-like_N"/>
</dbReference>
<dbReference type="Pfam" id="PF01063">
    <property type="entry name" value="Aminotran_4"/>
    <property type="match status" value="1"/>
</dbReference>
<protein>
    <submittedName>
        <fullName evidence="4">D-amino acid aminotransferase</fullName>
    </submittedName>
</protein>
<evidence type="ECO:0000256" key="1">
    <source>
        <dbReference type="ARBA" id="ARBA00001933"/>
    </source>
</evidence>
<dbReference type="GO" id="GO:0005829">
    <property type="term" value="C:cytosol"/>
    <property type="evidence" value="ECO:0007669"/>
    <property type="project" value="TreeGrafter"/>
</dbReference>
<keyword evidence="3" id="KW-0663">Pyridoxal phosphate</keyword>
<dbReference type="PANTHER" id="PTHR42743">
    <property type="entry name" value="AMINO-ACID AMINOTRANSFERASE"/>
    <property type="match status" value="1"/>
</dbReference>
<dbReference type="GO" id="GO:0008483">
    <property type="term" value="F:transaminase activity"/>
    <property type="evidence" value="ECO:0007669"/>
    <property type="project" value="UniProtKB-KW"/>
</dbReference>
<dbReference type="InterPro" id="IPR050571">
    <property type="entry name" value="Class-IV_PLP-Dep_Aminotrnsfr"/>
</dbReference>
<dbReference type="OrthoDB" id="9805628at2"/>
<proteinExistence type="inferred from homology"/>
<evidence type="ECO:0000313" key="4">
    <source>
        <dbReference type="EMBL" id="TXL64189.1"/>
    </source>
</evidence>
<evidence type="ECO:0000313" key="5">
    <source>
        <dbReference type="Proteomes" id="UP000321548"/>
    </source>
</evidence>
<organism evidence="4 5">
    <name type="scientific">Zeimonas arvi</name>
    <dbReference type="NCBI Taxonomy" id="2498847"/>
    <lineage>
        <taxon>Bacteria</taxon>
        <taxon>Pseudomonadati</taxon>
        <taxon>Pseudomonadota</taxon>
        <taxon>Betaproteobacteria</taxon>
        <taxon>Burkholderiales</taxon>
        <taxon>Burkholderiaceae</taxon>
        <taxon>Zeimonas</taxon>
    </lineage>
</organism>
<dbReference type="EMBL" id="VDUY01000006">
    <property type="protein sequence ID" value="TXL64189.1"/>
    <property type="molecule type" value="Genomic_DNA"/>
</dbReference>
<comment type="caution">
    <text evidence="4">The sequence shown here is derived from an EMBL/GenBank/DDBJ whole genome shotgun (WGS) entry which is preliminary data.</text>
</comment>
<dbReference type="PANTHER" id="PTHR42743:SF10">
    <property type="entry name" value="D-ALANINE AMINOTRANSFERASE"/>
    <property type="match status" value="1"/>
</dbReference>
<dbReference type="GO" id="GO:0046394">
    <property type="term" value="P:carboxylic acid biosynthetic process"/>
    <property type="evidence" value="ECO:0007669"/>
    <property type="project" value="UniProtKB-ARBA"/>
</dbReference>
<keyword evidence="5" id="KW-1185">Reference proteome</keyword>
<dbReference type="Proteomes" id="UP000321548">
    <property type="component" value="Unassembled WGS sequence"/>
</dbReference>
<dbReference type="Gene3D" id="3.30.470.10">
    <property type="match status" value="1"/>
</dbReference>
<keyword evidence="4" id="KW-0808">Transferase</keyword>
<dbReference type="GO" id="GO:0008652">
    <property type="term" value="P:amino acid biosynthetic process"/>
    <property type="evidence" value="ECO:0007669"/>
    <property type="project" value="UniProtKB-ARBA"/>
</dbReference>
<gene>
    <name evidence="4" type="ORF">FHP08_14705</name>
</gene>
<accession>A0A5C8NS79</accession>
<dbReference type="FunFam" id="3.20.10.10:FF:000002">
    <property type="entry name" value="D-alanine aminotransferase"/>
    <property type="match status" value="1"/>
</dbReference>
<dbReference type="Gene3D" id="3.20.10.10">
    <property type="entry name" value="D-amino Acid Aminotransferase, subunit A, domain 2"/>
    <property type="match status" value="1"/>
</dbReference>
<dbReference type="CDD" id="cd01558">
    <property type="entry name" value="D-AAT_like"/>
    <property type="match status" value="1"/>
</dbReference>
<keyword evidence="4" id="KW-0032">Aminotransferase</keyword>
<dbReference type="InterPro" id="IPR036038">
    <property type="entry name" value="Aminotransferase-like"/>
</dbReference>
<name>A0A5C8NS79_9BURK</name>
<dbReference type="SUPFAM" id="SSF56752">
    <property type="entry name" value="D-aminoacid aminotransferase-like PLP-dependent enzymes"/>
    <property type="match status" value="1"/>
</dbReference>
<dbReference type="AlphaFoldDB" id="A0A5C8NS79"/>